<dbReference type="Pfam" id="PF01473">
    <property type="entry name" value="Choline_bind_1"/>
    <property type="match status" value="1"/>
</dbReference>
<evidence type="ECO:0000256" key="3">
    <source>
        <dbReference type="SAM" id="SignalP"/>
    </source>
</evidence>
<dbReference type="Gene3D" id="2.60.40.10">
    <property type="entry name" value="Immunoglobulins"/>
    <property type="match status" value="1"/>
</dbReference>
<evidence type="ECO:0008006" key="6">
    <source>
        <dbReference type="Google" id="ProtNLM"/>
    </source>
</evidence>
<feature type="repeat" description="Cell wall-binding" evidence="2">
    <location>
        <begin position="295"/>
        <end position="314"/>
    </location>
</feature>
<dbReference type="Pfam" id="PF19085">
    <property type="entry name" value="Choline_bind_2"/>
    <property type="match status" value="1"/>
</dbReference>
<dbReference type="InterPro" id="IPR013783">
    <property type="entry name" value="Ig-like_fold"/>
</dbReference>
<feature type="chain" id="PRO_5043587890" description="Cell wall-binding protein" evidence="3">
    <location>
        <begin position="27"/>
        <end position="333"/>
    </location>
</feature>
<dbReference type="Gene3D" id="2.10.270.10">
    <property type="entry name" value="Cholin Binding"/>
    <property type="match status" value="1"/>
</dbReference>
<dbReference type="PROSITE" id="PS51170">
    <property type="entry name" value="CW"/>
    <property type="match status" value="1"/>
</dbReference>
<gene>
    <name evidence="4" type="ORF">H8S19_13635</name>
</gene>
<organism evidence="4 5">
    <name type="scientific">Clostridium segne</name>
    <dbReference type="NCBI Taxonomy" id="2763038"/>
    <lineage>
        <taxon>Bacteria</taxon>
        <taxon>Bacillati</taxon>
        <taxon>Bacillota</taxon>
        <taxon>Clostridia</taxon>
        <taxon>Eubacteriales</taxon>
        <taxon>Clostridiaceae</taxon>
        <taxon>Clostridium</taxon>
    </lineage>
</organism>
<feature type="signal peptide" evidence="3">
    <location>
        <begin position="1"/>
        <end position="26"/>
    </location>
</feature>
<comment type="caution">
    <text evidence="4">The sequence shown here is derived from an EMBL/GenBank/DDBJ whole genome shotgun (WGS) entry which is preliminary data.</text>
</comment>
<dbReference type="RefSeq" id="WP_118650675.1">
    <property type="nucleotide sequence ID" value="NZ_JACOOW010000016.1"/>
</dbReference>
<dbReference type="InterPro" id="IPR018337">
    <property type="entry name" value="Cell_wall/Cho-bd_repeat"/>
</dbReference>
<reference evidence="4 5" key="1">
    <citation type="submission" date="2020-08" db="EMBL/GenBank/DDBJ databases">
        <title>Genome public.</title>
        <authorList>
            <person name="Liu C."/>
            <person name="Sun Q."/>
        </authorList>
    </citation>
    <scope>NUCLEOTIDE SEQUENCE [LARGE SCALE GENOMIC DNA]</scope>
    <source>
        <strain evidence="4 5">BX14</strain>
    </source>
</reference>
<evidence type="ECO:0000256" key="2">
    <source>
        <dbReference type="PROSITE-ProRule" id="PRU00591"/>
    </source>
</evidence>
<keyword evidence="5" id="KW-1185">Reference proteome</keyword>
<evidence type="ECO:0000256" key="1">
    <source>
        <dbReference type="ARBA" id="ARBA00022737"/>
    </source>
</evidence>
<dbReference type="Proteomes" id="UP000653904">
    <property type="component" value="Unassembled WGS sequence"/>
</dbReference>
<proteinExistence type="predicted"/>
<protein>
    <recommendedName>
        <fullName evidence="6">Cell wall-binding protein</fullName>
    </recommendedName>
</protein>
<evidence type="ECO:0000313" key="5">
    <source>
        <dbReference type="Proteomes" id="UP000653904"/>
    </source>
</evidence>
<dbReference type="AlphaFoldDB" id="A0AAW3X6E3"/>
<keyword evidence="1" id="KW-0677">Repeat</keyword>
<keyword evidence="3" id="KW-0732">Signal</keyword>
<dbReference type="EMBL" id="JACOOW010000016">
    <property type="protein sequence ID" value="MBC5658079.1"/>
    <property type="molecule type" value="Genomic_DNA"/>
</dbReference>
<evidence type="ECO:0000313" key="4">
    <source>
        <dbReference type="EMBL" id="MBC5658079.1"/>
    </source>
</evidence>
<name>A0AAW3X6E3_9CLOT</name>
<sequence>MKRGKYLLLTVTAAALLAAIPFQAFASKDTEDRSPVGSIGLNVSSSIHVGDESSDVDVSLDFGDCDISNVDVINEPSGKWVDKDKPKLEVTLEADDDYYFKSGYAKKNVTLSGDSATVTSIKRKGDEELRVVITLKALKGTSSDYSLDVDEAEWDQMDGVAEWNGSEDAKYYELRVYRDEKFLSTVKPGKETKYNLGRYLTQAGTYTFDVRAVYSDSRHGEWQTSDSFTITAEQAQEIQKTLAFKEAGSGPAAGAWEQDALGYKYRNSDGSYVTNNWQQIGGAWYFFDENAYCKTNTWVFWNGKWYYLDVNGAMLVNTTTPDGKQVGEDGALL</sequence>
<dbReference type="SUPFAM" id="SSF69360">
    <property type="entry name" value="Cell wall binding repeat"/>
    <property type="match status" value="1"/>
</dbReference>
<accession>A0AAW3X6E3</accession>